<sequence>MGIFLRCSNHSPPHLKHCRSSGIRSTILHFCMRVKLLFYYRPPSLACLASLVSPAQPLRPSRTSTFLAYIITFFGSRDIRARILHLWGYFTFISPVKWSGFTCYAWFMRACVILRCV</sequence>
<dbReference type="EMBL" id="VSRR010005451">
    <property type="protein sequence ID" value="MPC42477.1"/>
    <property type="molecule type" value="Genomic_DNA"/>
</dbReference>
<dbReference type="Proteomes" id="UP000324222">
    <property type="component" value="Unassembled WGS sequence"/>
</dbReference>
<organism evidence="1 2">
    <name type="scientific">Portunus trituberculatus</name>
    <name type="common">Swimming crab</name>
    <name type="synonym">Neptunus trituberculatus</name>
    <dbReference type="NCBI Taxonomy" id="210409"/>
    <lineage>
        <taxon>Eukaryota</taxon>
        <taxon>Metazoa</taxon>
        <taxon>Ecdysozoa</taxon>
        <taxon>Arthropoda</taxon>
        <taxon>Crustacea</taxon>
        <taxon>Multicrustacea</taxon>
        <taxon>Malacostraca</taxon>
        <taxon>Eumalacostraca</taxon>
        <taxon>Eucarida</taxon>
        <taxon>Decapoda</taxon>
        <taxon>Pleocyemata</taxon>
        <taxon>Brachyura</taxon>
        <taxon>Eubrachyura</taxon>
        <taxon>Portunoidea</taxon>
        <taxon>Portunidae</taxon>
        <taxon>Portuninae</taxon>
        <taxon>Portunus</taxon>
    </lineage>
</organism>
<accession>A0A5B7FAA9</accession>
<evidence type="ECO:0000313" key="2">
    <source>
        <dbReference type="Proteomes" id="UP000324222"/>
    </source>
</evidence>
<dbReference type="AlphaFoldDB" id="A0A5B7FAA9"/>
<comment type="caution">
    <text evidence="1">The sequence shown here is derived from an EMBL/GenBank/DDBJ whole genome shotgun (WGS) entry which is preliminary data.</text>
</comment>
<reference evidence="1 2" key="1">
    <citation type="submission" date="2019-05" db="EMBL/GenBank/DDBJ databases">
        <title>Another draft genome of Portunus trituberculatus and its Hox gene families provides insights of decapod evolution.</title>
        <authorList>
            <person name="Jeong J.-H."/>
            <person name="Song I."/>
            <person name="Kim S."/>
            <person name="Choi T."/>
            <person name="Kim D."/>
            <person name="Ryu S."/>
            <person name="Kim W."/>
        </authorList>
    </citation>
    <scope>NUCLEOTIDE SEQUENCE [LARGE SCALE GENOMIC DNA]</scope>
    <source>
        <tissue evidence="1">Muscle</tissue>
    </source>
</reference>
<keyword evidence="2" id="KW-1185">Reference proteome</keyword>
<proteinExistence type="predicted"/>
<gene>
    <name evidence="1" type="ORF">E2C01_036099</name>
</gene>
<evidence type="ECO:0000313" key="1">
    <source>
        <dbReference type="EMBL" id="MPC42477.1"/>
    </source>
</evidence>
<name>A0A5B7FAA9_PORTR</name>
<protein>
    <submittedName>
        <fullName evidence="1">Uncharacterized protein</fullName>
    </submittedName>
</protein>